<dbReference type="GeneID" id="64596747"/>
<evidence type="ECO:0000256" key="4">
    <source>
        <dbReference type="PROSITE-ProRule" id="PRU00322"/>
    </source>
</evidence>
<dbReference type="EMBL" id="JABBWE010000028">
    <property type="protein sequence ID" value="KAG1793896.1"/>
    <property type="molecule type" value="Genomic_DNA"/>
</dbReference>
<keyword evidence="3" id="KW-0862">Zinc</keyword>
<evidence type="ECO:0000313" key="8">
    <source>
        <dbReference type="EMBL" id="KAG1793896.1"/>
    </source>
</evidence>
<proteinExistence type="predicted"/>
<reference evidence="8" key="1">
    <citation type="journal article" date="2020" name="New Phytol.">
        <title>Comparative genomics reveals dynamic genome evolution in host specialist ectomycorrhizal fungi.</title>
        <authorList>
            <person name="Lofgren L.A."/>
            <person name="Nguyen N.H."/>
            <person name="Vilgalys R."/>
            <person name="Ruytinx J."/>
            <person name="Liao H.L."/>
            <person name="Branco S."/>
            <person name="Kuo A."/>
            <person name="LaButti K."/>
            <person name="Lipzen A."/>
            <person name="Andreopoulos W."/>
            <person name="Pangilinan J."/>
            <person name="Riley R."/>
            <person name="Hundley H."/>
            <person name="Na H."/>
            <person name="Barry K."/>
            <person name="Grigoriev I.V."/>
            <person name="Stajich J.E."/>
            <person name="Kennedy P.G."/>
        </authorList>
    </citation>
    <scope>NUCLEOTIDE SEQUENCE</scope>
    <source>
        <strain evidence="8">S12</strain>
    </source>
</reference>
<keyword evidence="1" id="KW-0479">Metal-binding</keyword>
<feature type="compositionally biased region" description="Low complexity" evidence="5">
    <location>
        <begin position="278"/>
        <end position="292"/>
    </location>
</feature>
<sequence>MMLQTFVKSFTHLRDRPHADRALPMLQRVATLVKPIMRKHGWVLPLLSEFFPESPNLVGLNVNGGEQILLRLRLPWAPDTFYEEDQVVRVMLHELTHNVHGPHDEFFYKFLAALEDEYDALVRSGYAGEGFFSPGHRLGAGVSYDLPPYLARIKALEAAEERRRANDVLGGGGRLGGLRITALQGMDPRELAAQAAERRKRDEIECGSGILAQREAERAARESIEDIIDLTDNDSPLEPWPCPVCTLHNEPIVLQCAACFTVRPFNSRRTASQSRVVIGPSRPRGSTSGSISDAPKRVIATKQANNAKDPTPPRKPAETPACGGQWACAVCTLVNDQQAHQCTLCLTGRPQDPLMGWTCKTCGEAKIPHQFWSCRFCGAIKTESTHG</sequence>
<dbReference type="Pfam" id="PF08325">
    <property type="entry name" value="WLM"/>
    <property type="match status" value="1"/>
</dbReference>
<evidence type="ECO:0000256" key="2">
    <source>
        <dbReference type="ARBA" id="ARBA00022771"/>
    </source>
</evidence>
<dbReference type="GO" id="GO:0006281">
    <property type="term" value="P:DNA repair"/>
    <property type="evidence" value="ECO:0007669"/>
    <property type="project" value="TreeGrafter"/>
</dbReference>
<dbReference type="InterPro" id="IPR053000">
    <property type="entry name" value="WSS1-like_metalloprotease"/>
</dbReference>
<feature type="domain" description="RanBP2-type" evidence="6">
    <location>
        <begin position="236"/>
        <end position="265"/>
    </location>
</feature>
<feature type="region of interest" description="Disordered" evidence="5">
    <location>
        <begin position="273"/>
        <end position="296"/>
    </location>
</feature>
<dbReference type="InterPro" id="IPR001876">
    <property type="entry name" value="Znf_RanBP2"/>
</dbReference>
<name>A0A9P7APR7_9AGAM</name>
<evidence type="ECO:0000259" key="6">
    <source>
        <dbReference type="PROSITE" id="PS50199"/>
    </source>
</evidence>
<dbReference type="PROSITE" id="PS01358">
    <property type="entry name" value="ZF_RANBP2_1"/>
    <property type="match status" value="2"/>
</dbReference>
<dbReference type="PANTHER" id="PTHR46622">
    <property type="entry name" value="DNA-DEPENDENT METALLOPROTEASE WSS1"/>
    <property type="match status" value="1"/>
</dbReference>
<dbReference type="PANTHER" id="PTHR46622:SF1">
    <property type="entry name" value="DNA-DEPENDENT METALLOPROTEASE WSS1"/>
    <property type="match status" value="1"/>
</dbReference>
<feature type="domain" description="RanBP2-type" evidence="6">
    <location>
        <begin position="322"/>
        <end position="351"/>
    </location>
</feature>
<dbReference type="InterPro" id="IPR013536">
    <property type="entry name" value="WLM_dom"/>
</dbReference>
<evidence type="ECO:0000256" key="5">
    <source>
        <dbReference type="SAM" id="MobiDB-lite"/>
    </source>
</evidence>
<dbReference type="SUPFAM" id="SSF90209">
    <property type="entry name" value="Ran binding protein zinc finger-like"/>
    <property type="match status" value="1"/>
</dbReference>
<evidence type="ECO:0000313" key="9">
    <source>
        <dbReference type="Proteomes" id="UP000719766"/>
    </source>
</evidence>
<dbReference type="SMART" id="SM00547">
    <property type="entry name" value="ZnF_RBZ"/>
    <property type="match status" value="2"/>
</dbReference>
<evidence type="ECO:0000259" key="7">
    <source>
        <dbReference type="PROSITE" id="PS51397"/>
    </source>
</evidence>
<dbReference type="Proteomes" id="UP000719766">
    <property type="component" value="Unassembled WGS sequence"/>
</dbReference>
<organism evidence="8 9">
    <name type="scientific">Suillus plorans</name>
    <dbReference type="NCBI Taxonomy" id="116603"/>
    <lineage>
        <taxon>Eukaryota</taxon>
        <taxon>Fungi</taxon>
        <taxon>Dikarya</taxon>
        <taxon>Basidiomycota</taxon>
        <taxon>Agaricomycotina</taxon>
        <taxon>Agaricomycetes</taxon>
        <taxon>Agaricomycetidae</taxon>
        <taxon>Boletales</taxon>
        <taxon>Suillineae</taxon>
        <taxon>Suillaceae</taxon>
        <taxon>Suillus</taxon>
    </lineage>
</organism>
<gene>
    <name evidence="8" type="ORF">HD556DRAFT_1372319</name>
</gene>
<keyword evidence="9" id="KW-1185">Reference proteome</keyword>
<dbReference type="PROSITE" id="PS51397">
    <property type="entry name" value="WLM"/>
    <property type="match status" value="1"/>
</dbReference>
<protein>
    <submittedName>
        <fullName evidence="8">WLM domain-containing protein</fullName>
    </submittedName>
</protein>
<comment type="caution">
    <text evidence="8">The sequence shown here is derived from an EMBL/GenBank/DDBJ whole genome shotgun (WGS) entry which is preliminary data.</text>
</comment>
<evidence type="ECO:0000256" key="1">
    <source>
        <dbReference type="ARBA" id="ARBA00022723"/>
    </source>
</evidence>
<dbReference type="OrthoDB" id="261960at2759"/>
<accession>A0A9P7APR7</accession>
<dbReference type="PROSITE" id="PS50199">
    <property type="entry name" value="ZF_RANBP2_2"/>
    <property type="match status" value="2"/>
</dbReference>
<dbReference type="GO" id="GO:0005634">
    <property type="term" value="C:nucleus"/>
    <property type="evidence" value="ECO:0007669"/>
    <property type="project" value="TreeGrafter"/>
</dbReference>
<feature type="domain" description="WLM" evidence="7">
    <location>
        <begin position="1"/>
        <end position="201"/>
    </location>
</feature>
<dbReference type="InterPro" id="IPR036443">
    <property type="entry name" value="Znf_RanBP2_sf"/>
</dbReference>
<keyword evidence="2 4" id="KW-0863">Zinc-finger</keyword>
<evidence type="ECO:0000256" key="3">
    <source>
        <dbReference type="ARBA" id="ARBA00022833"/>
    </source>
</evidence>
<dbReference type="Gene3D" id="2.30.30.380">
    <property type="entry name" value="Zn-finger domain of Sec23/24"/>
    <property type="match status" value="2"/>
</dbReference>
<dbReference type="AlphaFoldDB" id="A0A9P7APR7"/>
<dbReference type="RefSeq" id="XP_041160201.1">
    <property type="nucleotide sequence ID" value="XM_041302983.1"/>
</dbReference>
<dbReference type="GO" id="GO:0008270">
    <property type="term" value="F:zinc ion binding"/>
    <property type="evidence" value="ECO:0007669"/>
    <property type="project" value="UniProtKB-KW"/>
</dbReference>
<dbReference type="GO" id="GO:0008237">
    <property type="term" value="F:metallopeptidase activity"/>
    <property type="evidence" value="ECO:0007669"/>
    <property type="project" value="TreeGrafter"/>
</dbReference>